<gene>
    <name evidence="1" type="ORF">PH7735_02937</name>
</gene>
<organism evidence="1 2">
    <name type="scientific">Shimia thalassica</name>
    <dbReference type="NCBI Taxonomy" id="1715693"/>
    <lineage>
        <taxon>Bacteria</taxon>
        <taxon>Pseudomonadati</taxon>
        <taxon>Pseudomonadota</taxon>
        <taxon>Alphaproteobacteria</taxon>
        <taxon>Rhodobacterales</taxon>
        <taxon>Roseobacteraceae</taxon>
    </lineage>
</organism>
<reference evidence="2" key="1">
    <citation type="submission" date="2015-09" db="EMBL/GenBank/DDBJ databases">
        <authorList>
            <person name="Rodrigo-Torres Lidia"/>
            <person name="Arahal R.David."/>
        </authorList>
    </citation>
    <scope>NUCLEOTIDE SEQUENCE [LARGE SCALE GENOMIC DNA]</scope>
    <source>
        <strain evidence="2">CECT 7735</strain>
    </source>
</reference>
<name>A0A0P1ICU0_9RHOB</name>
<dbReference type="RefSeq" id="WP_158503243.1">
    <property type="nucleotide sequence ID" value="NZ_CANLZE010000003.1"/>
</dbReference>
<accession>A0A0P1ICU0</accession>
<dbReference type="GeneID" id="83883117"/>
<proteinExistence type="predicted"/>
<dbReference type="PROSITE" id="PS51257">
    <property type="entry name" value="PROKAR_LIPOPROTEIN"/>
    <property type="match status" value="1"/>
</dbReference>
<dbReference type="AlphaFoldDB" id="A0A0P1ICU0"/>
<keyword evidence="2" id="KW-1185">Reference proteome</keyword>
<protein>
    <recommendedName>
        <fullName evidence="3">Lipoprotein</fullName>
    </recommendedName>
</protein>
<evidence type="ECO:0008006" key="3">
    <source>
        <dbReference type="Google" id="ProtNLM"/>
    </source>
</evidence>
<evidence type="ECO:0000313" key="2">
    <source>
        <dbReference type="Proteomes" id="UP000051870"/>
    </source>
</evidence>
<sequence length="45" mass="4515">MKRAFFVFGILGVLAACDPTAPTTVRPGYEAGGMCNGGAHCGGGR</sequence>
<dbReference type="Proteomes" id="UP000051870">
    <property type="component" value="Unassembled WGS sequence"/>
</dbReference>
<evidence type="ECO:0000313" key="1">
    <source>
        <dbReference type="EMBL" id="CUK05702.1"/>
    </source>
</evidence>
<dbReference type="EMBL" id="CYTW01000003">
    <property type="protein sequence ID" value="CUK05702.1"/>
    <property type="molecule type" value="Genomic_DNA"/>
</dbReference>
<dbReference type="STRING" id="1715693.PH7735_02937"/>